<evidence type="ECO:0000256" key="1">
    <source>
        <dbReference type="SAM" id="MobiDB-lite"/>
    </source>
</evidence>
<dbReference type="Proteomes" id="UP000642553">
    <property type="component" value="Chromosome"/>
</dbReference>
<dbReference type="RefSeq" id="WP_205575888.1">
    <property type="nucleotide sequence ID" value="NZ_CP029701.1"/>
</dbReference>
<dbReference type="EMBL" id="CP029701">
    <property type="protein sequence ID" value="QHV62007.1"/>
    <property type="molecule type" value="Genomic_DNA"/>
</dbReference>
<proteinExistence type="predicted"/>
<evidence type="ECO:0000313" key="2">
    <source>
        <dbReference type="EMBL" id="QHV62007.1"/>
    </source>
</evidence>
<gene>
    <name evidence="2" type="ORF">DMI76_00825</name>
</gene>
<evidence type="ECO:0000313" key="3">
    <source>
        <dbReference type="Proteomes" id="UP000642553"/>
    </source>
</evidence>
<feature type="region of interest" description="Disordered" evidence="1">
    <location>
        <begin position="151"/>
        <end position="175"/>
    </location>
</feature>
<dbReference type="AlphaFoldDB" id="A0AAE6W1E4"/>
<organism evidence="2 3">
    <name type="scientific">Akkermansia massiliensis</name>
    <dbReference type="NCBI Taxonomy" id="2927224"/>
    <lineage>
        <taxon>Bacteria</taxon>
        <taxon>Pseudomonadati</taxon>
        <taxon>Verrucomicrobiota</taxon>
        <taxon>Verrucomicrobiia</taxon>
        <taxon>Verrucomicrobiales</taxon>
        <taxon>Akkermansiaceae</taxon>
        <taxon>Akkermansia</taxon>
    </lineage>
</organism>
<evidence type="ECO:0008006" key="4">
    <source>
        <dbReference type="Google" id="ProtNLM"/>
    </source>
</evidence>
<sequence length="332" mass="36683">MSTRIKTITLEDLQPWDNPGDGWYHVERWGEHPQTSQEGKQYVQVIDDEAVRAIVEAGVPEEGLLIDVEHVSVTGVRDTRAYGWGRELAGLPTDEGLQLCVWIEWTPLGRPLVKDRIYKHFSTVYSVELCADLGGGRIRPLQLVGLALTNQPNNPGQRPITNSQAAPTNDNTNQTDNMEELKKIADKLGLPEDATLEQVEAAIDALMAAEQEAAEAEAETLLNSEELKDLPDEARKDLKDELLTNRDLGIKMINLLINRKGGGAPPATAPRYARPGFRPATKATKGTVSMDAERGRLLTNTAKEIQAQERNAGRTCSFWKAKNMAKSRLGQK</sequence>
<protein>
    <recommendedName>
        <fullName evidence="4">Mu-like prophage I protein</fullName>
    </recommendedName>
</protein>
<accession>A0AAE6W1E4</accession>
<name>A0AAE6W1E4_9BACT</name>
<reference evidence="2" key="1">
    <citation type="submission" date="2018-05" db="EMBL/GenBank/DDBJ databases">
        <title>Complete genome sequnece of Akkermansia muciniphila EB-AMDK-40.</title>
        <authorList>
            <person name="Nam Y.-D."/>
            <person name="Chung W.-H."/>
            <person name="Park Y.S."/>
            <person name="Kang J."/>
        </authorList>
    </citation>
    <scope>NUCLEOTIDE SEQUENCE</scope>
    <source>
        <strain evidence="2">EB-AMDK-40</strain>
    </source>
</reference>
<dbReference type="InterPro" id="IPR012106">
    <property type="entry name" value="Phage_Mu_Gp1"/>
</dbReference>
<dbReference type="Pfam" id="PF10123">
    <property type="entry name" value="Mu-like_Pro"/>
    <property type="match status" value="1"/>
</dbReference>